<keyword evidence="1" id="KW-0732">Signal</keyword>
<dbReference type="Proteomes" id="UP001597353">
    <property type="component" value="Unassembled WGS sequence"/>
</dbReference>
<accession>A0ABW4S6B7</accession>
<keyword evidence="2" id="KW-0378">Hydrolase</keyword>
<keyword evidence="3" id="KW-1185">Reference proteome</keyword>
<dbReference type="PROSITE" id="PS51257">
    <property type="entry name" value="PROKAR_LIPOPROTEIN"/>
    <property type="match status" value="1"/>
</dbReference>
<dbReference type="GO" id="GO:0006508">
    <property type="term" value="P:proteolysis"/>
    <property type="evidence" value="ECO:0007669"/>
    <property type="project" value="UniProtKB-KW"/>
</dbReference>
<organism evidence="2 3">
    <name type="scientific">Halodurantibacterium flavum</name>
    <dbReference type="NCBI Taxonomy" id="1382802"/>
    <lineage>
        <taxon>Bacteria</taxon>
        <taxon>Pseudomonadati</taxon>
        <taxon>Pseudomonadota</taxon>
        <taxon>Alphaproteobacteria</taxon>
        <taxon>Rhodobacterales</taxon>
        <taxon>Paracoccaceae</taxon>
        <taxon>Halodurantibacterium</taxon>
    </lineage>
</organism>
<protein>
    <submittedName>
        <fullName evidence="2">Viral aspartic protease</fullName>
    </submittedName>
</protein>
<feature type="signal peptide" evidence="1">
    <location>
        <begin position="1"/>
        <end position="17"/>
    </location>
</feature>
<comment type="caution">
    <text evidence="2">The sequence shown here is derived from an EMBL/GenBank/DDBJ whole genome shotgun (WGS) entry which is preliminary data.</text>
</comment>
<name>A0ABW4S6B7_9RHOB</name>
<evidence type="ECO:0000256" key="1">
    <source>
        <dbReference type="SAM" id="SignalP"/>
    </source>
</evidence>
<sequence>MTRSGLICSATALLVLAACGGGGTGGGTSEPLPDGRPIETTRFQFYKNDHNSRNRIRRELATDDEDRLVLQQFDSNQTRPEQYKNLLAASNIVNQTTMNLEVVAEIEIVDEKETVLRVLRLTADQERFSPVPVDQLGDANGRFFFRGQTEVYTTLADGSFVRSRGELVNLRLDFRDETALIDLRTDTTYGTGDNKVDQLRTEIDAELPFNVRTGVFGGQISMIAYLGESATPTAVTGELRGNVHATQHMLRQDVEGLTTSGLYSVGGAAGDPLRADGIFWGRHPNR</sequence>
<evidence type="ECO:0000313" key="2">
    <source>
        <dbReference type="EMBL" id="MFD1913067.1"/>
    </source>
</evidence>
<reference evidence="3" key="1">
    <citation type="journal article" date="2019" name="Int. J. Syst. Evol. Microbiol.">
        <title>The Global Catalogue of Microorganisms (GCM) 10K type strain sequencing project: providing services to taxonomists for standard genome sequencing and annotation.</title>
        <authorList>
            <consortium name="The Broad Institute Genomics Platform"/>
            <consortium name="The Broad Institute Genome Sequencing Center for Infectious Disease"/>
            <person name="Wu L."/>
            <person name="Ma J."/>
        </authorList>
    </citation>
    <scope>NUCLEOTIDE SEQUENCE [LARGE SCALE GENOMIC DNA]</scope>
    <source>
        <strain evidence="3">CGMCC 4.7242</strain>
    </source>
</reference>
<dbReference type="GO" id="GO:0008233">
    <property type="term" value="F:peptidase activity"/>
    <property type="evidence" value="ECO:0007669"/>
    <property type="project" value="UniProtKB-KW"/>
</dbReference>
<evidence type="ECO:0000313" key="3">
    <source>
        <dbReference type="Proteomes" id="UP001597353"/>
    </source>
</evidence>
<dbReference type="EMBL" id="JBHUGH010000009">
    <property type="protein sequence ID" value="MFD1913067.1"/>
    <property type="molecule type" value="Genomic_DNA"/>
</dbReference>
<gene>
    <name evidence="2" type="ORF">ACFSGJ_12670</name>
</gene>
<feature type="chain" id="PRO_5047305543" evidence="1">
    <location>
        <begin position="18"/>
        <end position="286"/>
    </location>
</feature>
<keyword evidence="2" id="KW-0645">Protease</keyword>
<dbReference type="RefSeq" id="WP_390262298.1">
    <property type="nucleotide sequence ID" value="NZ_JBHUGH010000009.1"/>
</dbReference>
<proteinExistence type="predicted"/>